<feature type="compositionally biased region" description="Polar residues" evidence="1">
    <location>
        <begin position="213"/>
        <end position="227"/>
    </location>
</feature>
<keyword evidence="3" id="KW-1185">Reference proteome</keyword>
<reference evidence="2" key="2">
    <citation type="submission" date="2023-05" db="EMBL/GenBank/DDBJ databases">
        <authorList>
            <consortium name="Lawrence Berkeley National Laboratory"/>
            <person name="Steindorff A."/>
            <person name="Hensen N."/>
            <person name="Bonometti L."/>
            <person name="Westerberg I."/>
            <person name="Brannstrom I.O."/>
            <person name="Guillou S."/>
            <person name="Cros-Aarteil S."/>
            <person name="Calhoun S."/>
            <person name="Haridas S."/>
            <person name="Kuo A."/>
            <person name="Mondo S."/>
            <person name="Pangilinan J."/>
            <person name="Riley R."/>
            <person name="Labutti K."/>
            <person name="Andreopoulos B."/>
            <person name="Lipzen A."/>
            <person name="Chen C."/>
            <person name="Yanf M."/>
            <person name="Daum C."/>
            <person name="Ng V."/>
            <person name="Clum A."/>
            <person name="Ohm R."/>
            <person name="Martin F."/>
            <person name="Silar P."/>
            <person name="Natvig D."/>
            <person name="Lalanne C."/>
            <person name="Gautier V."/>
            <person name="Ament-Velasquez S.L."/>
            <person name="Kruys A."/>
            <person name="Hutchinson M.I."/>
            <person name="Powell A.J."/>
            <person name="Barry K."/>
            <person name="Miller A.N."/>
            <person name="Grigoriev I.V."/>
            <person name="Debuchy R."/>
            <person name="Gladieux P."/>
            <person name="Thoren M.H."/>
            <person name="Johannesson H."/>
        </authorList>
    </citation>
    <scope>NUCLEOTIDE SEQUENCE</scope>
    <source>
        <strain evidence="2">CBS 990.96</strain>
    </source>
</reference>
<evidence type="ECO:0000256" key="1">
    <source>
        <dbReference type="SAM" id="MobiDB-lite"/>
    </source>
</evidence>
<evidence type="ECO:0000313" key="2">
    <source>
        <dbReference type="EMBL" id="KAK4224070.1"/>
    </source>
</evidence>
<sequence>MSSGLKRFVSAPPSQMATNIDDLYSQVLSIRRLPKDPNRRAARLLRKELKRKELQFFVDKDGHMAPINKPPGVKRLRHVCDWIITEFPFGPRFPTELAPAIILTTDEGKTMYLTDPREHDGTYTRLDRIRHRNHEEENNERQVCESDIRYADNQLAKGWIEQNTSQMPTVKSGLVQGQPQSIQHQVRGHSQLFDHSQTGQAKIEQLEQKHQKQSQNTNITPSSPTNKSKIEKGISRGQVCDRNETSKSAAPQNTLDDEFNATRPSGLAEIGSFLRKRRAQSRKHEWLRVENGTTKKRREIRISNRRIAREWIELKWRTGKGRTHEGGREKMDGHGLR</sequence>
<feature type="compositionally biased region" description="Basic and acidic residues" evidence="1">
    <location>
        <begin position="228"/>
        <end position="245"/>
    </location>
</feature>
<gene>
    <name evidence="2" type="ORF">QBC38DRAFT_547986</name>
</gene>
<proteinExistence type="predicted"/>
<evidence type="ECO:0000313" key="3">
    <source>
        <dbReference type="Proteomes" id="UP001301958"/>
    </source>
</evidence>
<accession>A0AAN7BIK7</accession>
<dbReference type="EMBL" id="MU865405">
    <property type="protein sequence ID" value="KAK4224070.1"/>
    <property type="molecule type" value="Genomic_DNA"/>
</dbReference>
<comment type="caution">
    <text evidence="2">The sequence shown here is derived from an EMBL/GenBank/DDBJ whole genome shotgun (WGS) entry which is preliminary data.</text>
</comment>
<protein>
    <submittedName>
        <fullName evidence="2">Uncharacterized protein</fullName>
    </submittedName>
</protein>
<reference evidence="2" key="1">
    <citation type="journal article" date="2023" name="Mol. Phylogenet. Evol.">
        <title>Genome-scale phylogeny and comparative genomics of the fungal order Sordariales.</title>
        <authorList>
            <person name="Hensen N."/>
            <person name="Bonometti L."/>
            <person name="Westerberg I."/>
            <person name="Brannstrom I.O."/>
            <person name="Guillou S."/>
            <person name="Cros-Aarteil S."/>
            <person name="Calhoun S."/>
            <person name="Haridas S."/>
            <person name="Kuo A."/>
            <person name="Mondo S."/>
            <person name="Pangilinan J."/>
            <person name="Riley R."/>
            <person name="LaButti K."/>
            <person name="Andreopoulos B."/>
            <person name="Lipzen A."/>
            <person name="Chen C."/>
            <person name="Yan M."/>
            <person name="Daum C."/>
            <person name="Ng V."/>
            <person name="Clum A."/>
            <person name="Steindorff A."/>
            <person name="Ohm R.A."/>
            <person name="Martin F."/>
            <person name="Silar P."/>
            <person name="Natvig D.O."/>
            <person name="Lalanne C."/>
            <person name="Gautier V."/>
            <person name="Ament-Velasquez S.L."/>
            <person name="Kruys A."/>
            <person name="Hutchinson M.I."/>
            <person name="Powell A.J."/>
            <person name="Barry K."/>
            <person name="Miller A.N."/>
            <person name="Grigoriev I.V."/>
            <person name="Debuchy R."/>
            <person name="Gladieux P."/>
            <person name="Hiltunen Thoren M."/>
            <person name="Johannesson H."/>
        </authorList>
    </citation>
    <scope>NUCLEOTIDE SEQUENCE</scope>
    <source>
        <strain evidence="2">CBS 990.96</strain>
    </source>
</reference>
<dbReference type="Proteomes" id="UP001301958">
    <property type="component" value="Unassembled WGS sequence"/>
</dbReference>
<feature type="region of interest" description="Disordered" evidence="1">
    <location>
        <begin position="208"/>
        <end position="263"/>
    </location>
</feature>
<organism evidence="2 3">
    <name type="scientific">Podospora fimiseda</name>
    <dbReference type="NCBI Taxonomy" id="252190"/>
    <lineage>
        <taxon>Eukaryota</taxon>
        <taxon>Fungi</taxon>
        <taxon>Dikarya</taxon>
        <taxon>Ascomycota</taxon>
        <taxon>Pezizomycotina</taxon>
        <taxon>Sordariomycetes</taxon>
        <taxon>Sordariomycetidae</taxon>
        <taxon>Sordariales</taxon>
        <taxon>Podosporaceae</taxon>
        <taxon>Podospora</taxon>
    </lineage>
</organism>
<dbReference type="AlphaFoldDB" id="A0AAN7BIK7"/>
<name>A0AAN7BIK7_9PEZI</name>